<dbReference type="SUPFAM" id="SSF53639">
    <property type="entry name" value="AraD/HMP-PK domain-like"/>
    <property type="match status" value="1"/>
</dbReference>
<proteinExistence type="predicted"/>
<comment type="caution">
    <text evidence="4">The sequence shown here is derived from an EMBL/GenBank/DDBJ whole genome shotgun (WGS) entry which is preliminary data.</text>
</comment>
<keyword evidence="1" id="KW-0479">Metal-binding</keyword>
<evidence type="ECO:0000256" key="2">
    <source>
        <dbReference type="ARBA" id="ARBA00023239"/>
    </source>
</evidence>
<dbReference type="AlphaFoldDB" id="A0A2S7F7D5"/>
<dbReference type="GO" id="GO:0046872">
    <property type="term" value="F:metal ion binding"/>
    <property type="evidence" value="ECO:0007669"/>
    <property type="project" value="UniProtKB-KW"/>
</dbReference>
<dbReference type="InterPro" id="IPR001303">
    <property type="entry name" value="Aldolase_II/adducin_N"/>
</dbReference>
<feature type="domain" description="Class II aldolase/adducin N-terminal" evidence="3">
    <location>
        <begin position="7"/>
        <end position="185"/>
    </location>
</feature>
<dbReference type="InterPro" id="IPR050197">
    <property type="entry name" value="Aldolase_class_II_sugar_metab"/>
</dbReference>
<reference evidence="4 5" key="1">
    <citation type="submission" date="2016-01" db="EMBL/GenBank/DDBJ databases">
        <title>Characterization of the Clostridium difficile lineages that are prevalent in Hong Kong and China.</title>
        <authorList>
            <person name="Kwok J.S.-L."/>
            <person name="Lam W.-Y."/>
            <person name="Ip M."/>
            <person name="Chan T.-F."/>
            <person name="Hawkey P.M."/>
            <person name="Tsui S.K.-W."/>
        </authorList>
    </citation>
    <scope>NUCLEOTIDE SEQUENCE [LARGE SCALE GENOMIC DNA]</scope>
    <source>
        <strain evidence="4 5">300064</strain>
    </source>
</reference>
<dbReference type="Gene3D" id="3.40.225.10">
    <property type="entry name" value="Class II aldolase/adducin N-terminal domain"/>
    <property type="match status" value="1"/>
</dbReference>
<evidence type="ECO:0000313" key="4">
    <source>
        <dbReference type="EMBL" id="PPV12679.1"/>
    </source>
</evidence>
<dbReference type="GO" id="GO:0016832">
    <property type="term" value="F:aldehyde-lyase activity"/>
    <property type="evidence" value="ECO:0007669"/>
    <property type="project" value="TreeGrafter"/>
</dbReference>
<dbReference type="InterPro" id="IPR036409">
    <property type="entry name" value="Aldolase_II/adducin_N_sf"/>
</dbReference>
<dbReference type="SMART" id="SM01007">
    <property type="entry name" value="Aldolase_II"/>
    <property type="match status" value="1"/>
</dbReference>
<sequence>MLENLRIKLVKIAQEAEKYGLCKEKTGSFSIKDSTTGYILITPSQVSRSDLKPENICIVDMDGKTIETENNKNPSREILLHLEIYNQKKNVKAVMYAHSLYATIFAVANKVIPPIVADSRHYGGYIYVAPYEKAQTIELAKSVIGPLSKNDVCLLERHGVVITSEKIDEILTKARYVEDVAEIYYKVLLLNNFREPNRLDIEEIKS</sequence>
<gene>
    <name evidence="4" type="ORF">AWN73_18180</name>
</gene>
<dbReference type="GO" id="GO:0019323">
    <property type="term" value="P:pentose catabolic process"/>
    <property type="evidence" value="ECO:0007669"/>
    <property type="project" value="TreeGrafter"/>
</dbReference>
<organism evidence="4 5">
    <name type="scientific">Clostridium butyricum</name>
    <dbReference type="NCBI Taxonomy" id="1492"/>
    <lineage>
        <taxon>Bacteria</taxon>
        <taxon>Bacillati</taxon>
        <taxon>Bacillota</taxon>
        <taxon>Clostridia</taxon>
        <taxon>Eubacteriales</taxon>
        <taxon>Clostridiaceae</taxon>
        <taxon>Clostridium</taxon>
    </lineage>
</organism>
<dbReference type="GO" id="GO:0005829">
    <property type="term" value="C:cytosol"/>
    <property type="evidence" value="ECO:0007669"/>
    <property type="project" value="TreeGrafter"/>
</dbReference>
<dbReference type="RefSeq" id="WP_003428257.1">
    <property type="nucleotide sequence ID" value="NZ_CANCWB010000001.1"/>
</dbReference>
<name>A0A2S7F7D5_CLOBU</name>
<evidence type="ECO:0000256" key="1">
    <source>
        <dbReference type="ARBA" id="ARBA00022723"/>
    </source>
</evidence>
<dbReference type="Proteomes" id="UP000238081">
    <property type="component" value="Unassembled WGS sequence"/>
</dbReference>
<dbReference type="PANTHER" id="PTHR22789">
    <property type="entry name" value="FUCULOSE PHOSPHATE ALDOLASE"/>
    <property type="match status" value="1"/>
</dbReference>
<protein>
    <submittedName>
        <fullName evidence="4">Aldolase</fullName>
    </submittedName>
</protein>
<accession>A0A2S7F7D5</accession>
<dbReference type="PANTHER" id="PTHR22789:SF0">
    <property type="entry name" value="3-OXO-TETRONATE 4-PHOSPHATE DECARBOXYLASE-RELATED"/>
    <property type="match status" value="1"/>
</dbReference>
<dbReference type="Pfam" id="PF00596">
    <property type="entry name" value="Aldolase_II"/>
    <property type="match status" value="1"/>
</dbReference>
<evidence type="ECO:0000313" key="5">
    <source>
        <dbReference type="Proteomes" id="UP000238081"/>
    </source>
</evidence>
<dbReference type="EMBL" id="LRDH01000135">
    <property type="protein sequence ID" value="PPV12679.1"/>
    <property type="molecule type" value="Genomic_DNA"/>
</dbReference>
<evidence type="ECO:0000259" key="3">
    <source>
        <dbReference type="SMART" id="SM01007"/>
    </source>
</evidence>
<keyword evidence="2" id="KW-0456">Lyase</keyword>